<dbReference type="EMBL" id="OU895878">
    <property type="protein sequence ID" value="CAG9806132.1"/>
    <property type="molecule type" value="Genomic_DNA"/>
</dbReference>
<evidence type="ECO:0000313" key="4">
    <source>
        <dbReference type="Proteomes" id="UP001153620"/>
    </source>
</evidence>
<accession>A0A9N9RYE2</accession>
<feature type="region of interest" description="Disordered" evidence="1">
    <location>
        <begin position="411"/>
        <end position="434"/>
    </location>
</feature>
<gene>
    <name evidence="3" type="ORF">CHIRRI_LOCUS8997</name>
</gene>
<dbReference type="AlphaFoldDB" id="A0A9N9RYE2"/>
<dbReference type="OrthoDB" id="428159at2759"/>
<dbReference type="PANTHER" id="PTHR31649:SF11">
    <property type="entry name" value="PROTEIN UNZIPPED"/>
    <property type="match status" value="1"/>
</dbReference>
<evidence type="ECO:0000256" key="2">
    <source>
        <dbReference type="SAM" id="SignalP"/>
    </source>
</evidence>
<evidence type="ECO:0000256" key="1">
    <source>
        <dbReference type="SAM" id="MobiDB-lite"/>
    </source>
</evidence>
<keyword evidence="4" id="KW-1185">Reference proteome</keyword>
<reference evidence="3" key="1">
    <citation type="submission" date="2022-01" db="EMBL/GenBank/DDBJ databases">
        <authorList>
            <person name="King R."/>
        </authorList>
    </citation>
    <scope>NUCLEOTIDE SEQUENCE</scope>
</reference>
<sequence>MMKFVELLLLSIILLIEFAASSKPVSVFDKKIGQLVTSSLLIWEPFDPSNAKHQLENAVAAGEFLEKYPAYICRSSVNSIAVTGYVKKRNEESHVCIVSMHSQIKTKGDFELLMNKGNGAKIDWIDWEKSGVVFTHIDGTVSTINSGLRSEVYYIARHKKNHSMEHHEIDHAIGWFDPKEGFGKIHATVSSSEQTFDNGQVLVTFEPLHYELHDIKFSTIKLKVETKRILLGQTMLRNDGEQSAEVNAVIGYEYNLTRNLGHHDAIARSVNTTVFVAKKEVYNCFWGLETNNRVMNTKGVSTTLQPGTALNISLWGNYTVRDGPYDAHLIIHWADGTKSKKRRIRVNAGYEANLEDQLEIDYSPTFWLHNNTVVPTTTTQRTVTSTTSSSTTHRSIFSTISNNAIERITEKSSIKNYESEEDDDDVNESKADETSSSSKIHIQSCIITFIIMNLFRFIAH</sequence>
<name>A0A9N9RYE2_9DIPT</name>
<dbReference type="Proteomes" id="UP001153620">
    <property type="component" value="Chromosome 2"/>
</dbReference>
<feature type="signal peptide" evidence="2">
    <location>
        <begin position="1"/>
        <end position="21"/>
    </location>
</feature>
<organism evidence="3 4">
    <name type="scientific">Chironomus riparius</name>
    <dbReference type="NCBI Taxonomy" id="315576"/>
    <lineage>
        <taxon>Eukaryota</taxon>
        <taxon>Metazoa</taxon>
        <taxon>Ecdysozoa</taxon>
        <taxon>Arthropoda</taxon>
        <taxon>Hexapoda</taxon>
        <taxon>Insecta</taxon>
        <taxon>Pterygota</taxon>
        <taxon>Neoptera</taxon>
        <taxon>Endopterygota</taxon>
        <taxon>Diptera</taxon>
        <taxon>Nematocera</taxon>
        <taxon>Chironomoidea</taxon>
        <taxon>Chironomidae</taxon>
        <taxon>Chironominae</taxon>
        <taxon>Chironomus</taxon>
    </lineage>
</organism>
<reference evidence="3" key="2">
    <citation type="submission" date="2022-10" db="EMBL/GenBank/DDBJ databases">
        <authorList>
            <consortium name="ENA_rothamsted_submissions"/>
            <consortium name="culmorum"/>
            <person name="King R."/>
        </authorList>
    </citation>
    <scope>NUCLEOTIDE SEQUENCE</scope>
</reference>
<protein>
    <submittedName>
        <fullName evidence="3">Uncharacterized protein</fullName>
    </submittedName>
</protein>
<feature type="chain" id="PRO_5040419453" evidence="2">
    <location>
        <begin position="22"/>
        <end position="460"/>
    </location>
</feature>
<proteinExistence type="predicted"/>
<keyword evidence="2" id="KW-0732">Signal</keyword>
<dbReference type="PANTHER" id="PTHR31649">
    <property type="entry name" value="AGAP009604-PA"/>
    <property type="match status" value="1"/>
</dbReference>
<evidence type="ECO:0000313" key="3">
    <source>
        <dbReference type="EMBL" id="CAG9806132.1"/>
    </source>
</evidence>